<evidence type="ECO:0000313" key="1">
    <source>
        <dbReference type="EMBL" id="KAA6306943.1"/>
    </source>
</evidence>
<dbReference type="EMBL" id="SNRY01009524">
    <property type="protein sequence ID" value="KAA6306943.1"/>
    <property type="molecule type" value="Genomic_DNA"/>
</dbReference>
<protein>
    <submittedName>
        <fullName evidence="1">Uncharacterized protein</fullName>
    </submittedName>
</protein>
<comment type="caution">
    <text evidence="1">The sequence shown here is derived from an EMBL/GenBank/DDBJ whole genome shotgun (WGS) entry which is preliminary data.</text>
</comment>
<dbReference type="AlphaFoldDB" id="A0A5J4PEK6"/>
<reference evidence="1" key="1">
    <citation type="submission" date="2019-03" db="EMBL/GenBank/DDBJ databases">
        <title>Single cell metagenomics reveals metabolic interactions within the superorganism composed of flagellate Streblomastix strix and complex community of Bacteroidetes bacteria on its surface.</title>
        <authorList>
            <person name="Treitli S.C."/>
            <person name="Kolisko M."/>
            <person name="Husnik F."/>
            <person name="Keeling P."/>
            <person name="Hampl V."/>
        </authorList>
    </citation>
    <scope>NUCLEOTIDE SEQUENCE</scope>
    <source>
        <strain evidence="1">STM</strain>
    </source>
</reference>
<accession>A0A5J4PEK6</accession>
<organism evidence="1">
    <name type="scientific">termite gut metagenome</name>
    <dbReference type="NCBI Taxonomy" id="433724"/>
    <lineage>
        <taxon>unclassified sequences</taxon>
        <taxon>metagenomes</taxon>
        <taxon>organismal metagenomes</taxon>
    </lineage>
</organism>
<sequence>PTIKSAQWVNVNSKLTWKKDKKTGDVTFTFDGGLDETDSIIEVTLK</sequence>
<proteinExistence type="predicted"/>
<gene>
    <name evidence="1" type="ORF">EZS27_041392</name>
</gene>
<feature type="non-terminal residue" evidence="1">
    <location>
        <position position="1"/>
    </location>
</feature>
<name>A0A5J4PEK6_9ZZZZ</name>